<evidence type="ECO:0000256" key="5">
    <source>
        <dbReference type="ARBA" id="ARBA00023163"/>
    </source>
</evidence>
<dbReference type="PANTHER" id="PTHR43133">
    <property type="entry name" value="RNA POLYMERASE ECF-TYPE SIGMA FACTO"/>
    <property type="match status" value="1"/>
</dbReference>
<evidence type="ECO:0008006" key="10">
    <source>
        <dbReference type="Google" id="ProtNLM"/>
    </source>
</evidence>
<feature type="domain" description="RNA polymerase sigma-70 region 2" evidence="6">
    <location>
        <begin position="23"/>
        <end position="82"/>
    </location>
</feature>
<reference evidence="8" key="1">
    <citation type="journal article" date="2014" name="Int. J. Syst. Evol. Microbiol.">
        <title>Complete genome sequence of Corynebacterium casei LMG S-19264T (=DSM 44701T), isolated from a smear-ripened cheese.</title>
        <authorList>
            <consortium name="US DOE Joint Genome Institute (JGI-PGF)"/>
            <person name="Walter F."/>
            <person name="Albersmeier A."/>
            <person name="Kalinowski J."/>
            <person name="Ruckert C."/>
        </authorList>
    </citation>
    <scope>NUCLEOTIDE SEQUENCE</scope>
    <source>
        <strain evidence="8">JCM 3313</strain>
    </source>
</reference>
<dbReference type="InterPro" id="IPR013325">
    <property type="entry name" value="RNA_pol_sigma_r2"/>
</dbReference>
<dbReference type="SUPFAM" id="SSF88946">
    <property type="entry name" value="Sigma2 domain of RNA polymerase sigma factors"/>
    <property type="match status" value="1"/>
</dbReference>
<dbReference type="Proteomes" id="UP000639606">
    <property type="component" value="Unassembled WGS sequence"/>
</dbReference>
<evidence type="ECO:0000256" key="3">
    <source>
        <dbReference type="ARBA" id="ARBA00023082"/>
    </source>
</evidence>
<evidence type="ECO:0000256" key="1">
    <source>
        <dbReference type="ARBA" id="ARBA00010641"/>
    </source>
</evidence>
<dbReference type="GO" id="GO:0006352">
    <property type="term" value="P:DNA-templated transcription initiation"/>
    <property type="evidence" value="ECO:0007669"/>
    <property type="project" value="InterPro"/>
</dbReference>
<accession>A0A918AH24</accession>
<dbReference type="InterPro" id="IPR007627">
    <property type="entry name" value="RNA_pol_sigma70_r2"/>
</dbReference>
<organism evidence="8 9">
    <name type="scientific">Saccharothrix coeruleofusca</name>
    <dbReference type="NCBI Taxonomy" id="33919"/>
    <lineage>
        <taxon>Bacteria</taxon>
        <taxon>Bacillati</taxon>
        <taxon>Actinomycetota</taxon>
        <taxon>Actinomycetes</taxon>
        <taxon>Pseudonocardiales</taxon>
        <taxon>Pseudonocardiaceae</taxon>
        <taxon>Saccharothrix</taxon>
    </lineage>
</organism>
<dbReference type="Pfam" id="PF08281">
    <property type="entry name" value="Sigma70_r4_2"/>
    <property type="match status" value="1"/>
</dbReference>
<dbReference type="InterPro" id="IPR013324">
    <property type="entry name" value="RNA_pol_sigma_r3/r4-like"/>
</dbReference>
<dbReference type="InterPro" id="IPR013249">
    <property type="entry name" value="RNA_pol_sigma70_r4_t2"/>
</dbReference>
<comment type="similarity">
    <text evidence="1">Belongs to the sigma-70 factor family. ECF subfamily.</text>
</comment>
<dbReference type="AlphaFoldDB" id="A0A918AH24"/>
<evidence type="ECO:0000313" key="9">
    <source>
        <dbReference type="Proteomes" id="UP000639606"/>
    </source>
</evidence>
<sequence>MSEPTTSHVGAKHAADTAFSDFYRATTRQLVAFLLLQGADLPLAADLAQETMTTLYRRWAEVSQPRAWAYRTASRALGRALFSSRETPTADPPLLRATADVEHWHQTQEVVAELARLPPRQRQVMAWTLFDHTPAEIAAELGMTPEAVRANLYQARKALIARREGDR</sequence>
<evidence type="ECO:0000259" key="7">
    <source>
        <dbReference type="Pfam" id="PF08281"/>
    </source>
</evidence>
<dbReference type="PANTHER" id="PTHR43133:SF8">
    <property type="entry name" value="RNA POLYMERASE SIGMA FACTOR HI_1459-RELATED"/>
    <property type="match status" value="1"/>
</dbReference>
<keyword evidence="3" id="KW-0731">Sigma factor</keyword>
<gene>
    <name evidence="8" type="ORF">GCM10010185_04810</name>
</gene>
<proteinExistence type="inferred from homology"/>
<dbReference type="Gene3D" id="1.10.1740.10">
    <property type="match status" value="1"/>
</dbReference>
<dbReference type="InterPro" id="IPR036388">
    <property type="entry name" value="WH-like_DNA-bd_sf"/>
</dbReference>
<keyword evidence="2" id="KW-0805">Transcription regulation</keyword>
<reference evidence="8" key="2">
    <citation type="submission" date="2020-09" db="EMBL/GenBank/DDBJ databases">
        <authorList>
            <person name="Sun Q."/>
            <person name="Ohkuma M."/>
        </authorList>
    </citation>
    <scope>NUCLEOTIDE SEQUENCE</scope>
    <source>
        <strain evidence="8">JCM 3313</strain>
    </source>
</reference>
<dbReference type="GO" id="GO:0003677">
    <property type="term" value="F:DNA binding"/>
    <property type="evidence" value="ECO:0007669"/>
    <property type="project" value="UniProtKB-KW"/>
</dbReference>
<dbReference type="NCBIfam" id="TIGR02937">
    <property type="entry name" value="sigma70-ECF"/>
    <property type="match status" value="1"/>
</dbReference>
<dbReference type="GO" id="GO:0016987">
    <property type="term" value="F:sigma factor activity"/>
    <property type="evidence" value="ECO:0007669"/>
    <property type="project" value="UniProtKB-KW"/>
</dbReference>
<dbReference type="InterPro" id="IPR014284">
    <property type="entry name" value="RNA_pol_sigma-70_dom"/>
</dbReference>
<evidence type="ECO:0000256" key="2">
    <source>
        <dbReference type="ARBA" id="ARBA00023015"/>
    </source>
</evidence>
<dbReference type="Gene3D" id="1.10.10.10">
    <property type="entry name" value="Winged helix-like DNA-binding domain superfamily/Winged helix DNA-binding domain"/>
    <property type="match status" value="1"/>
</dbReference>
<dbReference type="SUPFAM" id="SSF88659">
    <property type="entry name" value="Sigma3 and sigma4 domains of RNA polymerase sigma factors"/>
    <property type="match status" value="1"/>
</dbReference>
<evidence type="ECO:0000313" key="8">
    <source>
        <dbReference type="EMBL" id="GGP36691.1"/>
    </source>
</evidence>
<dbReference type="InterPro" id="IPR039425">
    <property type="entry name" value="RNA_pol_sigma-70-like"/>
</dbReference>
<keyword evidence="9" id="KW-1185">Reference proteome</keyword>
<dbReference type="EMBL" id="BMRG01000001">
    <property type="protein sequence ID" value="GGP36691.1"/>
    <property type="molecule type" value="Genomic_DNA"/>
</dbReference>
<dbReference type="Pfam" id="PF04542">
    <property type="entry name" value="Sigma70_r2"/>
    <property type="match status" value="1"/>
</dbReference>
<keyword evidence="5" id="KW-0804">Transcription</keyword>
<name>A0A918AH24_9PSEU</name>
<evidence type="ECO:0000259" key="6">
    <source>
        <dbReference type="Pfam" id="PF04542"/>
    </source>
</evidence>
<protein>
    <recommendedName>
        <fullName evidence="10">RNA polymerase sigma-70 factor (ECF subfamily)</fullName>
    </recommendedName>
</protein>
<comment type="caution">
    <text evidence="8">The sequence shown here is derived from an EMBL/GenBank/DDBJ whole genome shotgun (WGS) entry which is preliminary data.</text>
</comment>
<feature type="domain" description="RNA polymerase sigma factor 70 region 4 type 2" evidence="7">
    <location>
        <begin position="108"/>
        <end position="159"/>
    </location>
</feature>
<evidence type="ECO:0000256" key="4">
    <source>
        <dbReference type="ARBA" id="ARBA00023125"/>
    </source>
</evidence>
<keyword evidence="4" id="KW-0238">DNA-binding</keyword>
<dbReference type="RefSeq" id="WP_189221350.1">
    <property type="nucleotide sequence ID" value="NZ_BMRG01000001.1"/>
</dbReference>